<protein>
    <submittedName>
        <fullName evidence="1">GNAT family N-acetyltransferase</fullName>
        <ecNumber evidence="1">2.3.-.-</ecNumber>
    </submittedName>
</protein>
<sequence>MPGGIEAGTALAGHASQCLLAKSGFERIGTGPRHLHIDGAWRGHHLFQRILHDNPPPRG</sequence>
<keyword evidence="1" id="KW-0808">Transferase</keyword>
<dbReference type="EMBL" id="JBIBSM010000009">
    <property type="protein sequence ID" value="MFF8278252.1"/>
    <property type="molecule type" value="Genomic_DNA"/>
</dbReference>
<proteinExistence type="predicted"/>
<keyword evidence="1" id="KW-0012">Acyltransferase</keyword>
<keyword evidence="2" id="KW-1185">Reference proteome</keyword>
<evidence type="ECO:0000313" key="2">
    <source>
        <dbReference type="Proteomes" id="UP001603013"/>
    </source>
</evidence>
<evidence type="ECO:0000313" key="1">
    <source>
        <dbReference type="EMBL" id="MFF8278252.1"/>
    </source>
</evidence>
<comment type="caution">
    <text evidence="1">The sequence shown here is derived from an EMBL/GenBank/DDBJ whole genome shotgun (WGS) entry which is preliminary data.</text>
</comment>
<dbReference type="SUPFAM" id="SSF55729">
    <property type="entry name" value="Acyl-CoA N-acyltransferases (Nat)"/>
    <property type="match status" value="1"/>
</dbReference>
<dbReference type="Proteomes" id="UP001603013">
    <property type="component" value="Unassembled WGS sequence"/>
</dbReference>
<organism evidence="1 2">
    <name type="scientific">Streptomyces lateritius</name>
    <dbReference type="NCBI Taxonomy" id="67313"/>
    <lineage>
        <taxon>Bacteria</taxon>
        <taxon>Bacillati</taxon>
        <taxon>Actinomycetota</taxon>
        <taxon>Actinomycetes</taxon>
        <taxon>Kitasatosporales</taxon>
        <taxon>Streptomycetaceae</taxon>
        <taxon>Streptomyces</taxon>
    </lineage>
</organism>
<reference evidence="1 2" key="1">
    <citation type="submission" date="2024-10" db="EMBL/GenBank/DDBJ databases">
        <title>The Natural Products Discovery Center: Release of the First 8490 Sequenced Strains for Exploring Actinobacteria Biosynthetic Diversity.</title>
        <authorList>
            <person name="Kalkreuter E."/>
            <person name="Kautsar S.A."/>
            <person name="Yang D."/>
            <person name="Bader C.D."/>
            <person name="Teijaro C.N."/>
            <person name="Fluegel L."/>
            <person name="Davis C.M."/>
            <person name="Simpson J.R."/>
            <person name="Lauterbach L."/>
            <person name="Steele A.D."/>
            <person name="Gui C."/>
            <person name="Meng S."/>
            <person name="Li G."/>
            <person name="Viehrig K."/>
            <person name="Ye F."/>
            <person name="Su P."/>
            <person name="Kiefer A.F."/>
            <person name="Nichols A."/>
            <person name="Cepeda A.J."/>
            <person name="Yan W."/>
            <person name="Fan B."/>
            <person name="Jiang Y."/>
            <person name="Adhikari A."/>
            <person name="Zheng C.-J."/>
            <person name="Schuster L."/>
            <person name="Cowan T.M."/>
            <person name="Smanski M.J."/>
            <person name="Chevrette M.G."/>
            <person name="De Carvalho L.P.S."/>
            <person name="Shen B."/>
        </authorList>
    </citation>
    <scope>NUCLEOTIDE SEQUENCE [LARGE SCALE GENOMIC DNA]</scope>
    <source>
        <strain evidence="1 2">NPDC015755</strain>
    </source>
</reference>
<dbReference type="Gene3D" id="3.40.630.30">
    <property type="match status" value="1"/>
</dbReference>
<dbReference type="InterPro" id="IPR016181">
    <property type="entry name" value="Acyl_CoA_acyltransferase"/>
</dbReference>
<dbReference type="GO" id="GO:0016746">
    <property type="term" value="F:acyltransferase activity"/>
    <property type="evidence" value="ECO:0007669"/>
    <property type="project" value="UniProtKB-KW"/>
</dbReference>
<gene>
    <name evidence="1" type="ORF">ACF05T_19425</name>
</gene>
<dbReference type="EC" id="2.3.-.-" evidence="1"/>
<accession>A0ABW6YFC5</accession>
<dbReference type="RefSeq" id="WP_391935407.1">
    <property type="nucleotide sequence ID" value="NZ_JBIBSM010000009.1"/>
</dbReference>
<name>A0ABW6YFC5_9ACTN</name>